<dbReference type="Pfam" id="PF18158">
    <property type="entry name" value="AidB_N"/>
    <property type="match status" value="1"/>
</dbReference>
<keyword evidence="2 4" id="KW-0285">Flavoprotein</keyword>
<evidence type="ECO:0000259" key="6">
    <source>
        <dbReference type="Pfam" id="PF02770"/>
    </source>
</evidence>
<evidence type="ECO:0000256" key="2">
    <source>
        <dbReference type="ARBA" id="ARBA00022630"/>
    </source>
</evidence>
<dbReference type="InterPro" id="IPR036250">
    <property type="entry name" value="AcylCo_DH-like_C"/>
</dbReference>
<feature type="domain" description="Acyl-CoA oxidase/dehydrogenase middle" evidence="6">
    <location>
        <begin position="194"/>
        <end position="318"/>
    </location>
</feature>
<keyword evidence="3 4" id="KW-0274">FAD</keyword>
<dbReference type="Pfam" id="PF00441">
    <property type="entry name" value="Acyl-CoA_dh_1"/>
    <property type="match status" value="1"/>
</dbReference>
<dbReference type="PANTHER" id="PTHR42707:SF2">
    <property type="entry name" value="ACD11 DEHYDROGENASE"/>
    <property type="match status" value="1"/>
</dbReference>
<comment type="cofactor">
    <cofactor evidence="4">
        <name>FAD</name>
        <dbReference type="ChEBI" id="CHEBI:57692"/>
    </cofactor>
</comment>
<dbReference type="SUPFAM" id="SSF47203">
    <property type="entry name" value="Acyl-CoA dehydrogenase C-terminal domain-like"/>
    <property type="match status" value="1"/>
</dbReference>
<dbReference type="Proteomes" id="UP000319663">
    <property type="component" value="Unassembled WGS sequence"/>
</dbReference>
<dbReference type="Gene3D" id="2.40.110.20">
    <property type="match status" value="1"/>
</dbReference>
<feature type="domain" description="Acyl-CoA dehydrogenase/oxidase C-terminal" evidence="5">
    <location>
        <begin position="327"/>
        <end position="506"/>
    </location>
</feature>
<sequence>MVPPGYTFVNSRAWSEDNSNNNPHATSDDVVLARILNLYLPREPVAVFESIHKLARRALLPSTLRLAVDAETNQPTLHPRTTFGEEDRSQPLRTAAGWQELKRIGQQEGLITVAYGEKDSPWNRRVHQFALNHLWTPSSAVTGCPMSMTDGAARLFSAHLGDPDGDQPGRHDVLREVYRRLVSSDPDTAWTSGQWMTERTGGSDVRGTETVARRLTQSEISHDVQRGRDRDAHGMPLGPWSIDGFKWFSSATDSEMALLLAQTGKGLGLFYVPMRRRMGHSDAPGRSPTELNGIRIQRLKNKLGTKALPTAELELKGVRGWLIGDEGNGVKEITTILNITRLYAAAASVAAWSRGLSICRAYTKVRKTQGSLLQDNRPHVRWMADETVRYWASVHLTFFGIALQGAIEQDWSSAARNTRAAQLIPPDKRQAMTLLRLITPVLKARVSVASTDGLRACMECLGGIGYCENNDGDGVLNIARIFRDTIANVIWEGTVSVMAEDVVRVVLDKRLAEGRVVEAVLGEWAIAVLSVCRPAFAEECAAVERMLQTLLALTQNTSKAELLWRGREALQLVEAVVCSCLLMFDAYSDRDEVARKIASRWVLFRALPGDRISKQSCNWEEESAVDRRIFLGADTLPKRRLEKM</sequence>
<dbReference type="GO" id="GO:0003995">
    <property type="term" value="F:acyl-CoA dehydrogenase activity"/>
    <property type="evidence" value="ECO:0007669"/>
    <property type="project" value="TreeGrafter"/>
</dbReference>
<evidence type="ECO:0000256" key="3">
    <source>
        <dbReference type="ARBA" id="ARBA00022827"/>
    </source>
</evidence>
<comment type="caution">
    <text evidence="8">The sequence shown here is derived from an EMBL/GenBank/DDBJ whole genome shotgun (WGS) entry which is preliminary data.</text>
</comment>
<proteinExistence type="inferred from homology"/>
<comment type="similarity">
    <text evidence="1 4">Belongs to the acyl-CoA dehydrogenase family.</text>
</comment>
<evidence type="ECO:0000256" key="1">
    <source>
        <dbReference type="ARBA" id="ARBA00009347"/>
    </source>
</evidence>
<name>A0A507R0I7_MONPU</name>
<evidence type="ECO:0000313" key="8">
    <source>
        <dbReference type="EMBL" id="TQB73926.1"/>
    </source>
</evidence>
<dbReference type="Gene3D" id="1.20.140.10">
    <property type="entry name" value="Butyryl-CoA Dehydrogenase, subunit A, domain 3"/>
    <property type="match status" value="1"/>
</dbReference>
<dbReference type="AlphaFoldDB" id="A0A507R0I7"/>
<evidence type="ECO:0000256" key="4">
    <source>
        <dbReference type="RuleBase" id="RU362125"/>
    </source>
</evidence>
<dbReference type="InterPro" id="IPR009100">
    <property type="entry name" value="AcylCoA_DH/oxidase_NM_dom_sf"/>
</dbReference>
<evidence type="ECO:0000313" key="9">
    <source>
        <dbReference type="Proteomes" id="UP000319663"/>
    </source>
</evidence>
<dbReference type="InterPro" id="IPR006091">
    <property type="entry name" value="Acyl-CoA_Oxase/DH_mid-dom"/>
</dbReference>
<dbReference type="STRING" id="5098.A0A507R0I7"/>
<accession>A0A507R0I7</accession>
<dbReference type="PANTHER" id="PTHR42707">
    <property type="entry name" value="ACYL-COA DEHYDROGENASE"/>
    <property type="match status" value="1"/>
</dbReference>
<evidence type="ECO:0000259" key="5">
    <source>
        <dbReference type="Pfam" id="PF00441"/>
    </source>
</evidence>
<gene>
    <name evidence="8" type="ORF">MPDQ_005405</name>
</gene>
<feature type="domain" description="Adaptive response protein AidB N-terminal" evidence="7">
    <location>
        <begin position="30"/>
        <end position="154"/>
    </location>
</feature>
<organism evidence="8 9">
    <name type="scientific">Monascus purpureus</name>
    <name type="common">Red mold</name>
    <name type="synonym">Monascus anka</name>
    <dbReference type="NCBI Taxonomy" id="5098"/>
    <lineage>
        <taxon>Eukaryota</taxon>
        <taxon>Fungi</taxon>
        <taxon>Dikarya</taxon>
        <taxon>Ascomycota</taxon>
        <taxon>Pezizomycotina</taxon>
        <taxon>Eurotiomycetes</taxon>
        <taxon>Eurotiomycetidae</taxon>
        <taxon>Eurotiales</taxon>
        <taxon>Aspergillaceae</taxon>
        <taxon>Monascus</taxon>
    </lineage>
</organism>
<dbReference type="Pfam" id="PF02770">
    <property type="entry name" value="Acyl-CoA_dh_M"/>
    <property type="match status" value="1"/>
</dbReference>
<dbReference type="InterPro" id="IPR041504">
    <property type="entry name" value="AidB_N"/>
</dbReference>
<evidence type="ECO:0008006" key="10">
    <source>
        <dbReference type="Google" id="ProtNLM"/>
    </source>
</evidence>
<dbReference type="SUPFAM" id="SSF56645">
    <property type="entry name" value="Acyl-CoA dehydrogenase NM domain-like"/>
    <property type="match status" value="1"/>
</dbReference>
<dbReference type="EMBL" id="VIFY01000038">
    <property type="protein sequence ID" value="TQB73926.1"/>
    <property type="molecule type" value="Genomic_DNA"/>
</dbReference>
<dbReference type="InterPro" id="IPR009075">
    <property type="entry name" value="AcylCo_DH/oxidase_C"/>
</dbReference>
<keyword evidence="9" id="KW-1185">Reference proteome</keyword>
<protein>
    <recommendedName>
        <fullName evidence="10">Acyl-CoA dehydrogenase/oxidase C-terminal domain-containing protein</fullName>
    </recommendedName>
</protein>
<reference evidence="8 9" key="1">
    <citation type="submission" date="2019-06" db="EMBL/GenBank/DDBJ databases">
        <title>Wine fermentation using esterase from Monascus purpureus.</title>
        <authorList>
            <person name="Geng C."/>
            <person name="Zhang Y."/>
        </authorList>
    </citation>
    <scope>NUCLEOTIDE SEQUENCE [LARGE SCALE GENOMIC DNA]</scope>
    <source>
        <strain evidence="8">HQ1</strain>
    </source>
</reference>
<dbReference type="InterPro" id="IPR052904">
    <property type="entry name" value="Acyl-CoA_dehydrogenase-like"/>
</dbReference>
<keyword evidence="4" id="KW-0560">Oxidoreductase</keyword>
<evidence type="ECO:0000259" key="7">
    <source>
        <dbReference type="Pfam" id="PF18158"/>
    </source>
</evidence>